<feature type="region of interest" description="Disordered" evidence="1">
    <location>
        <begin position="554"/>
        <end position="576"/>
    </location>
</feature>
<evidence type="ECO:0000256" key="3">
    <source>
        <dbReference type="SAM" id="SignalP"/>
    </source>
</evidence>
<feature type="compositionally biased region" description="Basic and acidic residues" evidence="1">
    <location>
        <begin position="712"/>
        <end position="723"/>
    </location>
</feature>
<evidence type="ECO:0000313" key="4">
    <source>
        <dbReference type="EMBL" id="CAC5417379.1"/>
    </source>
</evidence>
<name>A0A6J8E998_MYTCO</name>
<feature type="region of interest" description="Disordered" evidence="1">
    <location>
        <begin position="801"/>
        <end position="830"/>
    </location>
</feature>
<evidence type="ECO:0000256" key="1">
    <source>
        <dbReference type="SAM" id="MobiDB-lite"/>
    </source>
</evidence>
<feature type="compositionally biased region" description="Polar residues" evidence="1">
    <location>
        <begin position="554"/>
        <end position="573"/>
    </location>
</feature>
<dbReference type="AlphaFoldDB" id="A0A6J8E998"/>
<evidence type="ECO:0000256" key="2">
    <source>
        <dbReference type="SAM" id="Phobius"/>
    </source>
</evidence>
<dbReference type="EMBL" id="CACVKT020008737">
    <property type="protein sequence ID" value="CAC5417379.1"/>
    <property type="molecule type" value="Genomic_DNA"/>
</dbReference>
<sequence>MEDMMLMKQLVILLRLAIAFGSNDTVLQSLVISSQQSHWDISHTSCHYLAETFTAWVDSFLQTSYSITFDGCYEVIRDDSTVRSLIKYKTVADLKECAMSCSYSIEDIGWMDGNCYCIMDGVVTPVSTITALLSPIQCTDENLNRNNSVINLYKRIKRTNLIYKRCPVGTYLGGDRHVFSDIINCEESHKYYCNNSNNVFGSNTWNEAVDNCTSMSGRLINRREVIKKHPGKPVHYWVNGFTVENLAFNSRSNHTDLQSLVISSRQSNWDTSRTSCHYLAGEDVFCSEYNTSQKCRPEVSDFYDTSGLPETFTAWVGSFLQTSYSITLDGCYEILRDDSNGGIFIEHTTVPELKDCIRSCSSFIEYIGWMDGDCYCIMDGIVTPVSTKTALLSPIQCTDEDLNRNSTVFNLYKRTKPLGPATWHAAVASCTSLSGRLINRRELTMKHPTTLAHYWINGFTVENLAFKERKSQDTLCTALTRHEKGTFRFSLLNCSLEYHSVCVQDEKVELETLSKEDWTEEGSTKKASLNTHSTSEIATDERYAKVQSASWKSVTAPSEASEVPNPNTPNTKYNENDLTDDDSFSAGGIAIGITVAIVCIVVVIVCYRRKKQFEEKLKYRKLQAGFKSNKVESDGMLTQNLRYLPSVITYPSGYNVNNLKIPDDVSVEQMEVNATIHKENSILGNPEENVGQSKAPEESVYPEKIQFAKRGSKTEFEPGKNGDENNSDNSGSDDGRYISLVINQDKASDDDDRYISIVSPQFDIDRDNVFLGANIETKGEDIGESGLLKNGLMVADEDEENINGESNEGKYNTDIQTKENGGSYEETDNDRVRADIQEMKDEDDADEGQAKGNHGEVDISKLRALIADENGAPDMTSHILRNFSMNDRIDSAIFK</sequence>
<evidence type="ECO:0000313" key="5">
    <source>
        <dbReference type="Proteomes" id="UP000507470"/>
    </source>
</evidence>
<evidence type="ECO:0008006" key="6">
    <source>
        <dbReference type="Google" id="ProtNLM"/>
    </source>
</evidence>
<feature type="transmembrane region" description="Helical" evidence="2">
    <location>
        <begin position="584"/>
        <end position="607"/>
    </location>
</feature>
<feature type="region of interest" description="Disordered" evidence="1">
    <location>
        <begin position="680"/>
        <end position="736"/>
    </location>
</feature>
<feature type="chain" id="PRO_5027059292" description="WSC domain-containing protein" evidence="3">
    <location>
        <begin position="22"/>
        <end position="895"/>
    </location>
</feature>
<keyword evidence="5" id="KW-1185">Reference proteome</keyword>
<reference evidence="4 5" key="1">
    <citation type="submission" date="2020-06" db="EMBL/GenBank/DDBJ databases">
        <authorList>
            <person name="Li R."/>
            <person name="Bekaert M."/>
        </authorList>
    </citation>
    <scope>NUCLEOTIDE SEQUENCE [LARGE SCALE GENOMIC DNA]</scope>
    <source>
        <strain evidence="5">wild</strain>
    </source>
</reference>
<dbReference type="Proteomes" id="UP000507470">
    <property type="component" value="Unassembled WGS sequence"/>
</dbReference>
<dbReference type="OrthoDB" id="6102153at2759"/>
<feature type="signal peptide" evidence="3">
    <location>
        <begin position="1"/>
        <end position="21"/>
    </location>
</feature>
<keyword evidence="2" id="KW-0472">Membrane</keyword>
<gene>
    <name evidence="4" type="ORF">MCOR_49885</name>
</gene>
<keyword evidence="2" id="KW-1133">Transmembrane helix</keyword>
<protein>
    <recommendedName>
        <fullName evidence="6">WSC domain-containing protein</fullName>
    </recommendedName>
</protein>
<accession>A0A6J8E998</accession>
<keyword evidence="2" id="KW-0812">Transmembrane</keyword>
<feature type="compositionally biased region" description="Polar residues" evidence="1">
    <location>
        <begin position="803"/>
        <end position="820"/>
    </location>
</feature>
<keyword evidence="3" id="KW-0732">Signal</keyword>
<proteinExistence type="predicted"/>
<organism evidence="4 5">
    <name type="scientific">Mytilus coruscus</name>
    <name type="common">Sea mussel</name>
    <dbReference type="NCBI Taxonomy" id="42192"/>
    <lineage>
        <taxon>Eukaryota</taxon>
        <taxon>Metazoa</taxon>
        <taxon>Spiralia</taxon>
        <taxon>Lophotrochozoa</taxon>
        <taxon>Mollusca</taxon>
        <taxon>Bivalvia</taxon>
        <taxon>Autobranchia</taxon>
        <taxon>Pteriomorphia</taxon>
        <taxon>Mytilida</taxon>
        <taxon>Mytiloidea</taxon>
        <taxon>Mytilidae</taxon>
        <taxon>Mytilinae</taxon>
        <taxon>Mytilus</taxon>
    </lineage>
</organism>